<name>A0A8J7L1M3_9CYAN</name>
<keyword evidence="6" id="KW-1185">Reference proteome</keyword>
<dbReference type="InterPro" id="IPR004155">
    <property type="entry name" value="PBS_lyase_HEAT"/>
</dbReference>
<evidence type="ECO:0000313" key="6">
    <source>
        <dbReference type="Proteomes" id="UP000599391"/>
    </source>
</evidence>
<sequence>MDNESGIQDDNQLTVEQAIANLQGEDLGLRVYAAWWLGRFRVDAQEAIDVLIKALEDEDDRTEVGGYPLRRNAARALGKLGDRRAVAPLMRALECSDFYVREAAAQSLEMLGDLSCIPILIELLNNHVPGTLPAPEPPQLAQPFDSILEALGTLGATDAIPYILPFLDHFLPRIKYAAARAMYQLASDPYEANKYGDRLIQELSNKDLQLRRAVLADLGAIGYLPAAEAIASTLAENSLKLIALKGLLEKQLQQTTPPNLSSGAIKVMTLMDELL</sequence>
<dbReference type="AlphaFoldDB" id="A0A8J7L1M3"/>
<keyword evidence="4" id="KW-0456">Lyase</keyword>
<evidence type="ECO:0000256" key="1">
    <source>
        <dbReference type="ARBA" id="ARBA00009299"/>
    </source>
</evidence>
<gene>
    <name evidence="5" type="ORF">I8751_14455</name>
</gene>
<organism evidence="5 6">
    <name type="scientific">Atlanticothrix silvestris CENA357</name>
    <dbReference type="NCBI Taxonomy" id="1725252"/>
    <lineage>
        <taxon>Bacteria</taxon>
        <taxon>Bacillati</taxon>
        <taxon>Cyanobacteriota</taxon>
        <taxon>Cyanophyceae</taxon>
        <taxon>Nostocales</taxon>
        <taxon>Nodulariaceae</taxon>
        <taxon>Atlanticothrix</taxon>
        <taxon>Atlanticothrix silvestris</taxon>
    </lineage>
</organism>
<evidence type="ECO:0000256" key="4">
    <source>
        <dbReference type="ARBA" id="ARBA00023239"/>
    </source>
</evidence>
<evidence type="ECO:0000256" key="2">
    <source>
        <dbReference type="ARBA" id="ARBA00022549"/>
    </source>
</evidence>
<dbReference type="Pfam" id="PF13646">
    <property type="entry name" value="HEAT_2"/>
    <property type="match status" value="1"/>
</dbReference>
<dbReference type="GO" id="GO:0030089">
    <property type="term" value="C:phycobilisome"/>
    <property type="evidence" value="ECO:0007669"/>
    <property type="project" value="UniProtKB-KW"/>
</dbReference>
<comment type="similarity">
    <text evidence="1">Belongs to the CpcE/RpcE/PecE family.</text>
</comment>
<dbReference type="Gene3D" id="1.25.10.10">
    <property type="entry name" value="Leucine-rich Repeat Variant"/>
    <property type="match status" value="2"/>
</dbReference>
<dbReference type="SUPFAM" id="SSF48371">
    <property type="entry name" value="ARM repeat"/>
    <property type="match status" value="1"/>
</dbReference>
<comment type="caution">
    <text evidence="5">The sequence shown here is derived from an EMBL/GenBank/DDBJ whole genome shotgun (WGS) entry which is preliminary data.</text>
</comment>
<dbReference type="GO" id="GO:0016829">
    <property type="term" value="F:lyase activity"/>
    <property type="evidence" value="ECO:0007669"/>
    <property type="project" value="UniProtKB-KW"/>
</dbReference>
<protein>
    <submittedName>
        <fullName evidence="5">HEAT repeat domain-containing protein</fullName>
    </submittedName>
</protein>
<dbReference type="SMART" id="SM00567">
    <property type="entry name" value="EZ_HEAT"/>
    <property type="match status" value="5"/>
</dbReference>
<dbReference type="Proteomes" id="UP000599391">
    <property type="component" value="Unassembled WGS sequence"/>
</dbReference>
<dbReference type="EMBL" id="JAECZB010000035">
    <property type="protein sequence ID" value="MBH8553550.1"/>
    <property type="molecule type" value="Genomic_DNA"/>
</dbReference>
<dbReference type="InterPro" id="IPR011989">
    <property type="entry name" value="ARM-like"/>
</dbReference>
<keyword evidence="3" id="KW-0605">Phycobilisome</keyword>
<keyword evidence="2" id="KW-0042">Antenna complex</keyword>
<dbReference type="PANTHER" id="PTHR12697:SF5">
    <property type="entry name" value="DEOXYHYPUSINE HYDROXYLASE"/>
    <property type="match status" value="1"/>
</dbReference>
<dbReference type="PANTHER" id="PTHR12697">
    <property type="entry name" value="PBS LYASE HEAT-LIKE PROTEIN"/>
    <property type="match status" value="1"/>
</dbReference>
<dbReference type="InterPro" id="IPR016024">
    <property type="entry name" value="ARM-type_fold"/>
</dbReference>
<evidence type="ECO:0000256" key="3">
    <source>
        <dbReference type="ARBA" id="ARBA00022738"/>
    </source>
</evidence>
<evidence type="ECO:0000313" key="5">
    <source>
        <dbReference type="EMBL" id="MBH8553550.1"/>
    </source>
</evidence>
<dbReference type="GO" id="GO:0016491">
    <property type="term" value="F:oxidoreductase activity"/>
    <property type="evidence" value="ECO:0007669"/>
    <property type="project" value="TreeGrafter"/>
</dbReference>
<accession>A0A8J7L1M3</accession>
<reference evidence="5 6" key="1">
    <citation type="journal article" date="2021" name="Int. J. Syst. Evol. Microbiol.">
        <title>Amazonocrinis nigriterrae gen. nov., sp. nov., Atlanticothrix silvestris gen. nov., sp. nov. and Dendronalium phyllosphericum gen. nov., sp. nov., nostocacean cyanobacteria from Brazilian environments.</title>
        <authorList>
            <person name="Alvarenga D.O."/>
            <person name="Andreote A.P.D."/>
            <person name="Branco L.H.Z."/>
            <person name="Delbaje E."/>
            <person name="Cruz R.B."/>
            <person name="Varani A.M."/>
            <person name="Fiore M.F."/>
        </authorList>
    </citation>
    <scope>NUCLEOTIDE SEQUENCE [LARGE SCALE GENOMIC DNA]</scope>
    <source>
        <strain evidence="5 6">CENA357</strain>
    </source>
</reference>
<dbReference type="RefSeq" id="WP_214439825.1">
    <property type="nucleotide sequence ID" value="NZ_JAECZB010000035.1"/>
</dbReference>
<proteinExistence type="inferred from homology"/>
<dbReference type="Pfam" id="PF03130">
    <property type="entry name" value="HEAT_PBS"/>
    <property type="match status" value="2"/>
</dbReference>